<gene>
    <name evidence="2" type="ORF">ElyMa_004387000</name>
</gene>
<accession>A0AAV4H7Z8</accession>
<name>A0AAV4H7Z8_9GAST</name>
<keyword evidence="3" id="KW-1185">Reference proteome</keyword>
<feature type="region of interest" description="Disordered" evidence="1">
    <location>
        <begin position="121"/>
        <end position="155"/>
    </location>
</feature>
<proteinExistence type="predicted"/>
<evidence type="ECO:0000313" key="3">
    <source>
        <dbReference type="Proteomes" id="UP000762676"/>
    </source>
</evidence>
<protein>
    <submittedName>
        <fullName evidence="2">Uncharacterized protein</fullName>
    </submittedName>
</protein>
<sequence>MREATGKTQYADDFRRIRGSLCAPRRVVSPSRKNNPHPVQDFLVYNRLPIPMDDKMKTFVQRAIERRAKSAMCQTTIHEEGGQPGVNFEVISETVLGTIEKVLQHFYFGILQPRRLVRKEPSSTAAQAGTVRYPPTPPHTPVRRPLPFRPNTSVGPLIRNQFVKETAYTDFSDSTQQDNMNPRDAFNCAMAGNLSPRKHHNPPGRPGRSYTHYNGFAMPVTYVGALDLQAPNFTYATGNNQRTVQNYTVYGPPPREHRPMPRHISNKSRKSSDDDYVHNHSIFTGTYPSVAGYYIIHPDWVSERASMRRSKSLLSF</sequence>
<dbReference type="AlphaFoldDB" id="A0AAV4H7Z8"/>
<evidence type="ECO:0000256" key="1">
    <source>
        <dbReference type="SAM" id="MobiDB-lite"/>
    </source>
</evidence>
<reference evidence="2 3" key="1">
    <citation type="journal article" date="2021" name="Elife">
        <title>Chloroplast acquisition without the gene transfer in kleptoplastic sea slugs, Plakobranchus ocellatus.</title>
        <authorList>
            <person name="Maeda T."/>
            <person name="Takahashi S."/>
            <person name="Yoshida T."/>
            <person name="Shimamura S."/>
            <person name="Takaki Y."/>
            <person name="Nagai Y."/>
            <person name="Toyoda A."/>
            <person name="Suzuki Y."/>
            <person name="Arimoto A."/>
            <person name="Ishii H."/>
            <person name="Satoh N."/>
            <person name="Nishiyama T."/>
            <person name="Hasebe M."/>
            <person name="Maruyama T."/>
            <person name="Minagawa J."/>
            <person name="Obokata J."/>
            <person name="Shigenobu S."/>
        </authorList>
    </citation>
    <scope>NUCLEOTIDE SEQUENCE [LARGE SCALE GENOMIC DNA]</scope>
</reference>
<comment type="caution">
    <text evidence="2">The sequence shown here is derived from an EMBL/GenBank/DDBJ whole genome shotgun (WGS) entry which is preliminary data.</text>
</comment>
<dbReference type="Proteomes" id="UP000762676">
    <property type="component" value="Unassembled WGS sequence"/>
</dbReference>
<feature type="compositionally biased region" description="Basic residues" evidence="1">
    <location>
        <begin position="260"/>
        <end position="269"/>
    </location>
</feature>
<feature type="region of interest" description="Disordered" evidence="1">
    <location>
        <begin position="251"/>
        <end position="274"/>
    </location>
</feature>
<organism evidence="2 3">
    <name type="scientific">Elysia marginata</name>
    <dbReference type="NCBI Taxonomy" id="1093978"/>
    <lineage>
        <taxon>Eukaryota</taxon>
        <taxon>Metazoa</taxon>
        <taxon>Spiralia</taxon>
        <taxon>Lophotrochozoa</taxon>
        <taxon>Mollusca</taxon>
        <taxon>Gastropoda</taxon>
        <taxon>Heterobranchia</taxon>
        <taxon>Euthyneura</taxon>
        <taxon>Panpulmonata</taxon>
        <taxon>Sacoglossa</taxon>
        <taxon>Placobranchoidea</taxon>
        <taxon>Plakobranchidae</taxon>
        <taxon>Elysia</taxon>
    </lineage>
</organism>
<evidence type="ECO:0000313" key="2">
    <source>
        <dbReference type="EMBL" id="GFR93821.1"/>
    </source>
</evidence>
<dbReference type="EMBL" id="BMAT01008864">
    <property type="protein sequence ID" value="GFR93821.1"/>
    <property type="molecule type" value="Genomic_DNA"/>
</dbReference>